<dbReference type="Proteomes" id="UP000239757">
    <property type="component" value="Unassembled WGS sequence"/>
</dbReference>
<dbReference type="EMBL" id="KZ664063">
    <property type="protein sequence ID" value="PPS08105.1"/>
    <property type="molecule type" value="Genomic_DNA"/>
</dbReference>
<dbReference type="OrthoDB" id="97at2759"/>
<proteinExistence type="predicted"/>
<sequence>MLTSGGSFKCNDEKGGLEKGRRNLEMSRMARERALFRFLKPGQCVQLADIQATAMWGVAATTGALSLI</sequence>
<name>A0A2P5XXM8_GOSBA</name>
<evidence type="ECO:0000313" key="2">
    <source>
        <dbReference type="Proteomes" id="UP000239757"/>
    </source>
</evidence>
<accession>A0A2P5XXM8</accession>
<gene>
    <name evidence="1" type="ORF">GOBAR_AA12540</name>
</gene>
<reference evidence="1 2" key="1">
    <citation type="submission" date="2015-01" db="EMBL/GenBank/DDBJ databases">
        <title>Genome of allotetraploid Gossypium barbadense reveals genomic plasticity and fiber elongation in cotton evolution.</title>
        <authorList>
            <person name="Chen X."/>
            <person name="Liu X."/>
            <person name="Zhao B."/>
            <person name="Zheng H."/>
            <person name="Hu Y."/>
            <person name="Lu G."/>
            <person name="Yang C."/>
            <person name="Chen J."/>
            <person name="Shan C."/>
            <person name="Zhang L."/>
            <person name="Zhou Y."/>
            <person name="Wang L."/>
            <person name="Guo W."/>
            <person name="Bai Y."/>
            <person name="Ruan J."/>
            <person name="Shangguan X."/>
            <person name="Mao Y."/>
            <person name="Jiang J."/>
            <person name="Zhu Y."/>
            <person name="Lei J."/>
            <person name="Kang H."/>
            <person name="Chen S."/>
            <person name="He X."/>
            <person name="Wang R."/>
            <person name="Wang Y."/>
            <person name="Chen J."/>
            <person name="Wang L."/>
            <person name="Yu S."/>
            <person name="Wang B."/>
            <person name="Wei J."/>
            <person name="Song S."/>
            <person name="Lu X."/>
            <person name="Gao Z."/>
            <person name="Gu W."/>
            <person name="Deng X."/>
            <person name="Ma D."/>
            <person name="Wang S."/>
            <person name="Liang W."/>
            <person name="Fang L."/>
            <person name="Cai C."/>
            <person name="Zhu X."/>
            <person name="Zhou B."/>
            <person name="Zhang Y."/>
            <person name="Chen Z."/>
            <person name="Xu S."/>
            <person name="Zhu R."/>
            <person name="Wang S."/>
            <person name="Zhang T."/>
            <person name="Zhao G."/>
        </authorList>
    </citation>
    <scope>NUCLEOTIDE SEQUENCE [LARGE SCALE GENOMIC DNA]</scope>
    <source>
        <strain evidence="2">cv. Xinhai21</strain>
        <tissue evidence="1">Leaf</tissue>
    </source>
</reference>
<evidence type="ECO:0000313" key="1">
    <source>
        <dbReference type="EMBL" id="PPS08105.1"/>
    </source>
</evidence>
<protein>
    <submittedName>
        <fullName evidence="1">Uncharacterized protein</fullName>
    </submittedName>
</protein>
<organism evidence="1 2">
    <name type="scientific">Gossypium barbadense</name>
    <name type="common">Sea Island cotton</name>
    <name type="synonym">Hibiscus barbadensis</name>
    <dbReference type="NCBI Taxonomy" id="3634"/>
    <lineage>
        <taxon>Eukaryota</taxon>
        <taxon>Viridiplantae</taxon>
        <taxon>Streptophyta</taxon>
        <taxon>Embryophyta</taxon>
        <taxon>Tracheophyta</taxon>
        <taxon>Spermatophyta</taxon>
        <taxon>Magnoliopsida</taxon>
        <taxon>eudicotyledons</taxon>
        <taxon>Gunneridae</taxon>
        <taxon>Pentapetalae</taxon>
        <taxon>rosids</taxon>
        <taxon>malvids</taxon>
        <taxon>Malvales</taxon>
        <taxon>Malvaceae</taxon>
        <taxon>Malvoideae</taxon>
        <taxon>Gossypium</taxon>
    </lineage>
</organism>
<dbReference type="AlphaFoldDB" id="A0A2P5XXM8"/>